<dbReference type="InterPro" id="IPR021352">
    <property type="entry name" value="DUF2971"/>
</dbReference>
<dbReference type="Proteomes" id="UP000384372">
    <property type="component" value="Unassembled WGS sequence"/>
</dbReference>
<organism evidence="1 2">
    <name type="scientific">Segatella copri</name>
    <dbReference type="NCBI Taxonomy" id="165179"/>
    <lineage>
        <taxon>Bacteria</taxon>
        <taxon>Pseudomonadati</taxon>
        <taxon>Bacteroidota</taxon>
        <taxon>Bacteroidia</taxon>
        <taxon>Bacteroidales</taxon>
        <taxon>Prevotellaceae</taxon>
        <taxon>Segatella</taxon>
    </lineage>
</organism>
<dbReference type="RefSeq" id="WP_158464269.1">
    <property type="nucleotide sequence ID" value="NZ_VZAD01000091.1"/>
</dbReference>
<accession>A0A6A7WDX7</accession>
<evidence type="ECO:0000313" key="2">
    <source>
        <dbReference type="Proteomes" id="UP000384372"/>
    </source>
</evidence>
<gene>
    <name evidence="1" type="ORF">F7D20_12160</name>
</gene>
<dbReference type="OrthoDB" id="1234596at2"/>
<evidence type="ECO:0000313" key="1">
    <source>
        <dbReference type="EMBL" id="MQP12689.1"/>
    </source>
</evidence>
<name>A0A6A7WDX7_9BACT</name>
<reference evidence="1 2" key="1">
    <citation type="submission" date="2019-09" db="EMBL/GenBank/DDBJ databases">
        <title>Distinct polysaccharide growth profiles of human intestinal Prevotella copri isolates.</title>
        <authorList>
            <person name="Fehlner-Peach H."/>
            <person name="Magnabosco C."/>
            <person name="Raghavan V."/>
            <person name="Scher J.U."/>
            <person name="Tett A."/>
            <person name="Cox L.M."/>
            <person name="Gottsegen C."/>
            <person name="Watters A."/>
            <person name="Wiltshire- Gordon J.D."/>
            <person name="Segata N."/>
            <person name="Bonneau R."/>
            <person name="Littman D.R."/>
        </authorList>
    </citation>
    <scope>NUCLEOTIDE SEQUENCE [LARGE SCALE GENOMIC DNA]</scope>
    <source>
        <strain evidence="2">iAQ1173</strain>
    </source>
</reference>
<dbReference type="AlphaFoldDB" id="A0A6A7WDX7"/>
<keyword evidence="2" id="KW-1185">Reference proteome</keyword>
<dbReference type="EMBL" id="VZAD01000091">
    <property type="protein sequence ID" value="MQP12689.1"/>
    <property type="molecule type" value="Genomic_DNA"/>
</dbReference>
<dbReference type="Pfam" id="PF11185">
    <property type="entry name" value="DUF2971"/>
    <property type="match status" value="1"/>
</dbReference>
<protein>
    <submittedName>
        <fullName evidence="1">DUF2971 domain-containing protein</fullName>
    </submittedName>
</protein>
<sequence length="243" mass="28379">MKLYHYTSIETLALILKHKTIRFSRLDRVDDPDEYAFSGDGVTPAHYCFVSCWTKNSRENLPQWYMYGNSTHGVRIELDSDMFELQENRVCPNFLNKKYFEDNGIVVMPIQNDGFLKEIQYVDNAQDMKTQIFKDLGFKRGIDFKKIGIYKSMDWAFQQECRFILCAFPLMPNGLVNPIYVLQNNISPKLSYIDVPIKEECLRAIKIMLGPKMFEAEKTIVGSLMQTYLQRNDYICSSYTGKL</sequence>
<proteinExistence type="predicted"/>
<comment type="caution">
    <text evidence="1">The sequence shown here is derived from an EMBL/GenBank/DDBJ whole genome shotgun (WGS) entry which is preliminary data.</text>
</comment>